<organism evidence="3 4">
    <name type="scientific">Echeneis naucrates</name>
    <name type="common">Live sharksucker</name>
    <dbReference type="NCBI Taxonomy" id="173247"/>
    <lineage>
        <taxon>Eukaryota</taxon>
        <taxon>Metazoa</taxon>
        <taxon>Chordata</taxon>
        <taxon>Craniata</taxon>
        <taxon>Vertebrata</taxon>
        <taxon>Euteleostomi</taxon>
        <taxon>Actinopterygii</taxon>
        <taxon>Neopterygii</taxon>
        <taxon>Teleostei</taxon>
        <taxon>Neoteleostei</taxon>
        <taxon>Acanthomorphata</taxon>
        <taxon>Carangaria</taxon>
        <taxon>Carangiformes</taxon>
        <taxon>Echeneidae</taxon>
        <taxon>Echeneis</taxon>
    </lineage>
</organism>
<dbReference type="PANTHER" id="PTHR45036:SF1">
    <property type="entry name" value="METHYLTRANSFERASE LIKE 7A"/>
    <property type="match status" value="1"/>
</dbReference>
<reference evidence="3" key="2">
    <citation type="submission" date="2025-08" db="UniProtKB">
        <authorList>
            <consortium name="Ensembl"/>
        </authorList>
    </citation>
    <scope>IDENTIFICATION</scope>
</reference>
<dbReference type="CDD" id="cd02440">
    <property type="entry name" value="AdoMet_MTases"/>
    <property type="match status" value="1"/>
</dbReference>
<dbReference type="Proteomes" id="UP000472264">
    <property type="component" value="Chromosome 14"/>
</dbReference>
<dbReference type="AlphaFoldDB" id="A0A665X5L0"/>
<keyword evidence="1" id="KW-1133">Transmembrane helix</keyword>
<dbReference type="GO" id="GO:0008757">
    <property type="term" value="F:S-adenosylmethionine-dependent methyltransferase activity"/>
    <property type="evidence" value="ECO:0007669"/>
    <property type="project" value="InterPro"/>
</dbReference>
<keyword evidence="4" id="KW-1185">Reference proteome</keyword>
<feature type="domain" description="Methyltransferase type 11" evidence="2">
    <location>
        <begin position="125"/>
        <end position="222"/>
    </location>
</feature>
<dbReference type="OMA" id="PLWYYFG"/>
<dbReference type="SUPFAM" id="SSF53335">
    <property type="entry name" value="S-adenosyl-L-methionine-dependent methyltransferases"/>
    <property type="match status" value="1"/>
</dbReference>
<proteinExistence type="predicted"/>
<accession>A0A665X5L0</accession>
<name>A0A665X5L0_ECHNA</name>
<dbReference type="Gene3D" id="3.40.50.150">
    <property type="entry name" value="Vaccinia Virus protein VP39"/>
    <property type="match status" value="1"/>
</dbReference>
<sequence length="293" mass="32933">MTLHTACRKEASPAFYFESLHRTRPAGCRVVVTGSSVRRSAVLTQPAPSDEMAVVMRFLTLVVNVLCLPLHVIHAVGLYEVYKRIFPMCLYRISKSYNKKMHDKKKELFRSLPEFTQAGGQLTLLEIGCGTGTNFEFYPRGCKVTCTDPNPHFQKYLQTSMGQNDHLAFERFVVASGEDLGSVEDGSVDAVVCTLVLCSVNNIPQTLREAHRILRPGGAFFFLEHVVADASTWTYFIQHVLQPAWHYFGDGCKLTCDTWKNVEAAGFSEVKLRHIEAPLLFLIKQHIVGYAVK</sequence>
<evidence type="ECO:0000259" key="2">
    <source>
        <dbReference type="Pfam" id="PF08241"/>
    </source>
</evidence>
<protein>
    <submittedName>
        <fullName evidence="3">Methyltransferase like 7A</fullName>
    </submittedName>
</protein>
<reference evidence="3" key="1">
    <citation type="submission" date="2021-04" db="EMBL/GenBank/DDBJ databases">
        <authorList>
            <consortium name="Wellcome Sanger Institute Data Sharing"/>
        </authorList>
    </citation>
    <scope>NUCLEOTIDE SEQUENCE [LARGE SCALE GENOMIC DNA]</scope>
</reference>
<feature type="transmembrane region" description="Helical" evidence="1">
    <location>
        <begin position="58"/>
        <end position="82"/>
    </location>
</feature>
<gene>
    <name evidence="3" type="primary">LOC115054507</name>
</gene>
<reference evidence="3" key="3">
    <citation type="submission" date="2025-09" db="UniProtKB">
        <authorList>
            <consortium name="Ensembl"/>
        </authorList>
    </citation>
    <scope>IDENTIFICATION</scope>
</reference>
<evidence type="ECO:0000313" key="4">
    <source>
        <dbReference type="Proteomes" id="UP000472264"/>
    </source>
</evidence>
<dbReference type="InParanoid" id="A0A665X5L0"/>
<evidence type="ECO:0000313" key="3">
    <source>
        <dbReference type="Ensembl" id="ENSENLP00000051261.1"/>
    </source>
</evidence>
<keyword evidence="1" id="KW-0472">Membrane</keyword>
<dbReference type="InterPro" id="IPR029063">
    <property type="entry name" value="SAM-dependent_MTases_sf"/>
</dbReference>
<dbReference type="Ensembl" id="ENSENLT00000052507.1">
    <property type="protein sequence ID" value="ENSENLP00000051261.1"/>
    <property type="gene ID" value="ENSENLG00000021509.1"/>
</dbReference>
<dbReference type="InterPro" id="IPR013216">
    <property type="entry name" value="Methyltransf_11"/>
</dbReference>
<dbReference type="PANTHER" id="PTHR45036">
    <property type="entry name" value="METHYLTRANSFERASE LIKE 7B"/>
    <property type="match status" value="1"/>
</dbReference>
<keyword evidence="1" id="KW-0812">Transmembrane</keyword>
<evidence type="ECO:0000256" key="1">
    <source>
        <dbReference type="SAM" id="Phobius"/>
    </source>
</evidence>
<dbReference type="InterPro" id="IPR052356">
    <property type="entry name" value="Thiol_S-MT"/>
</dbReference>
<dbReference type="Pfam" id="PF08241">
    <property type="entry name" value="Methyltransf_11"/>
    <property type="match status" value="1"/>
</dbReference>